<dbReference type="InterPro" id="IPR004629">
    <property type="entry name" value="WecG_TagA_CpsF"/>
</dbReference>
<reference evidence="4 5" key="1">
    <citation type="submission" date="2022-06" db="EMBL/GenBank/DDBJ databases">
        <title>Genomic Encyclopedia of Type Strains, Phase I: the one thousand microbial genomes (KMG-I) project.</title>
        <authorList>
            <person name="Kyrpides N."/>
        </authorList>
    </citation>
    <scope>NUCLEOTIDE SEQUENCE [LARGE SCALE GENOMIC DNA]</scope>
    <source>
        <strain evidence="4 5">DSM 43889</strain>
    </source>
</reference>
<dbReference type="PANTHER" id="PTHR34136:SF1">
    <property type="entry name" value="UDP-N-ACETYL-D-MANNOSAMINURONIC ACID TRANSFERASE"/>
    <property type="match status" value="1"/>
</dbReference>
<keyword evidence="1" id="KW-0328">Glycosyltransferase</keyword>
<name>A0ABT1JL83_ACTCY</name>
<keyword evidence="2" id="KW-0808">Transferase</keyword>
<gene>
    <name evidence="4" type="ORF">G443_003543</name>
</gene>
<dbReference type="NCBIfam" id="TIGR00696">
    <property type="entry name" value="wecG_tagA_cpsF"/>
    <property type="match status" value="1"/>
</dbReference>
<dbReference type="EMBL" id="AUBJ02000001">
    <property type="protein sequence ID" value="MCP2333273.1"/>
    <property type="molecule type" value="Genomic_DNA"/>
</dbReference>
<dbReference type="CDD" id="cd06533">
    <property type="entry name" value="Glyco_transf_WecG_TagA"/>
    <property type="match status" value="1"/>
</dbReference>
<evidence type="ECO:0000256" key="1">
    <source>
        <dbReference type="ARBA" id="ARBA00022676"/>
    </source>
</evidence>
<accession>A0ABT1JL83</accession>
<dbReference type="Pfam" id="PF03808">
    <property type="entry name" value="Glyco_tran_WecG"/>
    <property type="match status" value="1"/>
</dbReference>
<comment type="caution">
    <text evidence="4">The sequence shown here is derived from an EMBL/GenBank/DDBJ whole genome shotgun (WGS) entry which is preliminary data.</text>
</comment>
<protein>
    <submittedName>
        <fullName evidence="4">Polymer biosynthesis protein, WecB/TagA/CpsF family</fullName>
    </submittedName>
</protein>
<dbReference type="RefSeq" id="WP_051314156.1">
    <property type="nucleotide sequence ID" value="NZ_AUBJ02000001.1"/>
</dbReference>
<evidence type="ECO:0000256" key="2">
    <source>
        <dbReference type="ARBA" id="ARBA00022679"/>
    </source>
</evidence>
<evidence type="ECO:0000313" key="4">
    <source>
        <dbReference type="EMBL" id="MCP2333273.1"/>
    </source>
</evidence>
<dbReference type="PANTHER" id="PTHR34136">
    <property type="match status" value="1"/>
</dbReference>
<proteinExistence type="predicted"/>
<evidence type="ECO:0000313" key="5">
    <source>
        <dbReference type="Proteomes" id="UP000791080"/>
    </source>
</evidence>
<dbReference type="Proteomes" id="UP000791080">
    <property type="component" value="Unassembled WGS sequence"/>
</dbReference>
<feature type="region of interest" description="Disordered" evidence="3">
    <location>
        <begin position="253"/>
        <end position="273"/>
    </location>
</feature>
<keyword evidence="5" id="KW-1185">Reference proteome</keyword>
<sequence length="273" mass="29303">MRASIPTTSVLGVPVANLSVPDAIAETNRLLNHPEPAVLCFVNAHSANLAHRDPAYRRTLLAADLVLNDGSGVELAARLQGTRFRANLNGTDLIPLVLDLAACQSHRVFLLGGRPGVARSAASALAGRHLGLRVVGHAHGYFPPGAARSVADAVRASGADLLVLGLGSPAQELFLAAHLRRTGVRLGIAGGAFLDFAAGRVPRAPRWMREAGVEWVFRLGQEPGRLFHRYVVGNPLFLARVVRERCFPRRTSQLPAPEISEPPARPSHRRVEQ</sequence>
<organism evidence="4 5">
    <name type="scientific">Actinoalloteichus caeruleus DSM 43889</name>
    <dbReference type="NCBI Taxonomy" id="1120930"/>
    <lineage>
        <taxon>Bacteria</taxon>
        <taxon>Bacillati</taxon>
        <taxon>Actinomycetota</taxon>
        <taxon>Actinomycetes</taxon>
        <taxon>Pseudonocardiales</taxon>
        <taxon>Pseudonocardiaceae</taxon>
        <taxon>Actinoalloteichus</taxon>
        <taxon>Actinoalloteichus cyanogriseus</taxon>
    </lineage>
</organism>
<evidence type="ECO:0000256" key="3">
    <source>
        <dbReference type="SAM" id="MobiDB-lite"/>
    </source>
</evidence>